<comment type="caution">
    <text evidence="5">The sequence shown here is derived from an EMBL/GenBank/DDBJ whole genome shotgun (WGS) entry which is preliminary data.</text>
</comment>
<gene>
    <name evidence="5" type="ORF">FZC75_18935</name>
</gene>
<evidence type="ECO:0000256" key="2">
    <source>
        <dbReference type="ARBA" id="ARBA00023125"/>
    </source>
</evidence>
<dbReference type="InterPro" id="IPR010982">
    <property type="entry name" value="Lambda_DNA-bd_dom_sf"/>
</dbReference>
<protein>
    <submittedName>
        <fullName evidence="5">LacI family transcriptional regulator</fullName>
    </submittedName>
</protein>
<dbReference type="SUPFAM" id="SSF47413">
    <property type="entry name" value="lambda repressor-like DNA-binding domains"/>
    <property type="match status" value="1"/>
</dbReference>
<dbReference type="CDD" id="cd06267">
    <property type="entry name" value="PBP1_LacI_sugar_binding-like"/>
    <property type="match status" value="1"/>
</dbReference>
<keyword evidence="2" id="KW-0238">DNA-binding</keyword>
<dbReference type="PANTHER" id="PTHR30146">
    <property type="entry name" value="LACI-RELATED TRANSCRIPTIONAL REPRESSOR"/>
    <property type="match status" value="1"/>
</dbReference>
<dbReference type="EMBL" id="VTET01000012">
    <property type="protein sequence ID" value="TYS67321.1"/>
    <property type="molecule type" value="Genomic_DNA"/>
</dbReference>
<evidence type="ECO:0000313" key="6">
    <source>
        <dbReference type="Proteomes" id="UP000324517"/>
    </source>
</evidence>
<dbReference type="GO" id="GO:0000976">
    <property type="term" value="F:transcription cis-regulatory region binding"/>
    <property type="evidence" value="ECO:0007669"/>
    <property type="project" value="TreeGrafter"/>
</dbReference>
<keyword evidence="3" id="KW-0804">Transcription</keyword>
<evidence type="ECO:0000256" key="3">
    <source>
        <dbReference type="ARBA" id="ARBA00023163"/>
    </source>
</evidence>
<dbReference type="RefSeq" id="WP_148980363.1">
    <property type="nucleotide sequence ID" value="NZ_JBNIKZ010000017.1"/>
</dbReference>
<dbReference type="AlphaFoldDB" id="A0A5D4SXB9"/>
<feature type="domain" description="HTH lacI-type" evidence="4">
    <location>
        <begin position="4"/>
        <end position="58"/>
    </location>
</feature>
<dbReference type="CDD" id="cd01392">
    <property type="entry name" value="HTH_LacI"/>
    <property type="match status" value="1"/>
</dbReference>
<dbReference type="PROSITE" id="PS50932">
    <property type="entry name" value="HTH_LACI_2"/>
    <property type="match status" value="1"/>
</dbReference>
<dbReference type="PANTHER" id="PTHR30146:SF24">
    <property type="entry name" value="XYLOSE OPERON REGULATORY PROTEIN"/>
    <property type="match status" value="1"/>
</dbReference>
<dbReference type="Gene3D" id="3.40.50.2300">
    <property type="match status" value="2"/>
</dbReference>
<dbReference type="OrthoDB" id="9796186at2"/>
<dbReference type="Pfam" id="PF13377">
    <property type="entry name" value="Peripla_BP_3"/>
    <property type="match status" value="1"/>
</dbReference>
<evidence type="ECO:0000259" key="4">
    <source>
        <dbReference type="PROSITE" id="PS50932"/>
    </source>
</evidence>
<evidence type="ECO:0000256" key="1">
    <source>
        <dbReference type="ARBA" id="ARBA00023015"/>
    </source>
</evidence>
<evidence type="ECO:0000313" key="5">
    <source>
        <dbReference type="EMBL" id="TYS67321.1"/>
    </source>
</evidence>
<dbReference type="InterPro" id="IPR046335">
    <property type="entry name" value="LacI/GalR-like_sensor"/>
</dbReference>
<sequence>MKKTTIKDVAKYAEVSPATVSYVLNGVKKVSDDTKRRVLEAVEVLNYYPDFTAISLSKKKSNLIGIMLPLVEDSPASVFKNNLYYNEFVSGVESVARNRKFDTMIAGVGNPEECRNWVKKRNLDGLIFLGMFSQNLYNELKALNIPTVLIDTYEEYTNLFDNVKVNDQHGGYIATKHLIDLGHKDIGFVATNLTSSPVDTKRFEGYKKALREAGLSLDKKLIFETKDITFDNGLKLGKKIVNYNRKLTGIVTVSDVLAIGIIKALQKQGKQVPGDYSIVGFDDLTISNYTTPSLTTVRQDIIEKGKTAGNLLLNSIESTDTEHQTVEMPVELIIRESTQKRN</sequence>
<dbReference type="Proteomes" id="UP000324517">
    <property type="component" value="Unassembled WGS sequence"/>
</dbReference>
<organism evidence="5 6">
    <name type="scientific">Sutcliffiella horikoshii</name>
    <dbReference type="NCBI Taxonomy" id="79883"/>
    <lineage>
        <taxon>Bacteria</taxon>
        <taxon>Bacillati</taxon>
        <taxon>Bacillota</taxon>
        <taxon>Bacilli</taxon>
        <taxon>Bacillales</taxon>
        <taxon>Bacillaceae</taxon>
        <taxon>Sutcliffiella</taxon>
    </lineage>
</organism>
<dbReference type="Gene3D" id="1.10.260.40">
    <property type="entry name" value="lambda repressor-like DNA-binding domains"/>
    <property type="match status" value="1"/>
</dbReference>
<reference evidence="5 6" key="1">
    <citation type="submission" date="2019-08" db="EMBL/GenBank/DDBJ databases">
        <title>Bacillus genomes from the desert of Cuatro Cienegas, Coahuila.</title>
        <authorList>
            <person name="Olmedo-Alvarez G."/>
        </authorList>
    </citation>
    <scope>NUCLEOTIDE SEQUENCE [LARGE SCALE GENOMIC DNA]</scope>
    <source>
        <strain evidence="5 6">CH98b_3T</strain>
    </source>
</reference>
<dbReference type="SMART" id="SM00354">
    <property type="entry name" value="HTH_LACI"/>
    <property type="match status" value="1"/>
</dbReference>
<accession>A0A5D4SXB9</accession>
<name>A0A5D4SXB9_9BACI</name>
<dbReference type="SUPFAM" id="SSF53822">
    <property type="entry name" value="Periplasmic binding protein-like I"/>
    <property type="match status" value="1"/>
</dbReference>
<keyword evidence="1" id="KW-0805">Transcription regulation</keyword>
<dbReference type="InterPro" id="IPR000843">
    <property type="entry name" value="HTH_LacI"/>
</dbReference>
<dbReference type="GO" id="GO:0003700">
    <property type="term" value="F:DNA-binding transcription factor activity"/>
    <property type="evidence" value="ECO:0007669"/>
    <property type="project" value="TreeGrafter"/>
</dbReference>
<dbReference type="Pfam" id="PF00356">
    <property type="entry name" value="LacI"/>
    <property type="match status" value="1"/>
</dbReference>
<dbReference type="InterPro" id="IPR028082">
    <property type="entry name" value="Peripla_BP_I"/>
</dbReference>
<dbReference type="PROSITE" id="PS00356">
    <property type="entry name" value="HTH_LACI_1"/>
    <property type="match status" value="1"/>
</dbReference>
<proteinExistence type="predicted"/>